<dbReference type="AlphaFoldDB" id="A0A502BUE2"/>
<gene>
    <name evidence="1" type="ORF">EAH84_15730</name>
</gene>
<reference evidence="1 2" key="1">
    <citation type="journal article" date="2019" name="Environ. Microbiol.">
        <title>Species interactions and distinct microbial communities in high Arctic permafrost affected cryosols are associated with the CH4 and CO2 gas fluxes.</title>
        <authorList>
            <person name="Altshuler I."/>
            <person name="Hamel J."/>
            <person name="Turney S."/>
            <person name="Magnuson E."/>
            <person name="Levesque R."/>
            <person name="Greer C."/>
            <person name="Whyte L.G."/>
        </authorList>
    </citation>
    <scope>NUCLEOTIDE SEQUENCE [LARGE SCALE GENOMIC DNA]</scope>
    <source>
        <strain evidence="1 2">S5.1</strain>
    </source>
</reference>
<dbReference type="Proteomes" id="UP000318413">
    <property type="component" value="Unassembled WGS sequence"/>
</dbReference>
<name>A0A502BUE2_9SPHN</name>
<evidence type="ECO:0000313" key="2">
    <source>
        <dbReference type="Proteomes" id="UP000318413"/>
    </source>
</evidence>
<evidence type="ECO:0000313" key="1">
    <source>
        <dbReference type="EMBL" id="TPG03894.1"/>
    </source>
</evidence>
<protein>
    <submittedName>
        <fullName evidence="1">Uncharacterized protein</fullName>
    </submittedName>
</protein>
<sequence length="164" mass="18506">MMSQSNYNADALPWGWELRANKGVFEDSSGRTWSTVRDAFWVGELGFPSNHVASEQQELLTRVLTAIGAERQWGDEQRFDFFEGDMLFWDFYLCWLASIVMLEISDKRYLRDTQISARGRSVLMMLQATRDPAWEALPMTEVIAAVATVAGEVAPVVCTGSRLG</sequence>
<proteinExistence type="predicted"/>
<dbReference type="RefSeq" id="WP_140872916.1">
    <property type="nucleotide sequence ID" value="NZ_RCZK01000042.1"/>
</dbReference>
<organism evidence="1 2">
    <name type="scientific">Sphingomonas oligophenolica</name>
    <dbReference type="NCBI Taxonomy" id="301154"/>
    <lineage>
        <taxon>Bacteria</taxon>
        <taxon>Pseudomonadati</taxon>
        <taxon>Pseudomonadota</taxon>
        <taxon>Alphaproteobacteria</taxon>
        <taxon>Sphingomonadales</taxon>
        <taxon>Sphingomonadaceae</taxon>
        <taxon>Sphingomonas</taxon>
    </lineage>
</organism>
<keyword evidence="2" id="KW-1185">Reference proteome</keyword>
<dbReference type="EMBL" id="RCZK01000042">
    <property type="protein sequence ID" value="TPG03894.1"/>
    <property type="molecule type" value="Genomic_DNA"/>
</dbReference>
<dbReference type="OrthoDB" id="7402767at2"/>
<accession>A0A502BUE2</accession>
<comment type="caution">
    <text evidence="1">The sequence shown here is derived from an EMBL/GenBank/DDBJ whole genome shotgun (WGS) entry which is preliminary data.</text>
</comment>